<gene>
    <name evidence="1" type="ORF">BpHYR1_033931</name>
</gene>
<dbReference type="EMBL" id="REGN01005626">
    <property type="protein sequence ID" value="RNA12738.1"/>
    <property type="molecule type" value="Genomic_DNA"/>
</dbReference>
<dbReference type="AlphaFoldDB" id="A0A3M7QP55"/>
<organism evidence="1 2">
    <name type="scientific">Brachionus plicatilis</name>
    <name type="common">Marine rotifer</name>
    <name type="synonym">Brachionus muelleri</name>
    <dbReference type="NCBI Taxonomy" id="10195"/>
    <lineage>
        <taxon>Eukaryota</taxon>
        <taxon>Metazoa</taxon>
        <taxon>Spiralia</taxon>
        <taxon>Gnathifera</taxon>
        <taxon>Rotifera</taxon>
        <taxon>Eurotatoria</taxon>
        <taxon>Monogononta</taxon>
        <taxon>Pseudotrocha</taxon>
        <taxon>Ploima</taxon>
        <taxon>Brachionidae</taxon>
        <taxon>Brachionus</taxon>
    </lineage>
</organism>
<name>A0A3M7QP55_BRAPC</name>
<keyword evidence="2" id="KW-1185">Reference proteome</keyword>
<evidence type="ECO:0000313" key="2">
    <source>
        <dbReference type="Proteomes" id="UP000276133"/>
    </source>
</evidence>
<protein>
    <submittedName>
        <fullName evidence="1">Uncharacterized protein</fullName>
    </submittedName>
</protein>
<proteinExistence type="predicted"/>
<comment type="caution">
    <text evidence="1">The sequence shown here is derived from an EMBL/GenBank/DDBJ whole genome shotgun (WGS) entry which is preliminary data.</text>
</comment>
<dbReference type="Proteomes" id="UP000276133">
    <property type="component" value="Unassembled WGS sequence"/>
</dbReference>
<accession>A0A3M7QP55</accession>
<reference evidence="1 2" key="1">
    <citation type="journal article" date="2018" name="Sci. Rep.">
        <title>Genomic signatures of local adaptation to the degree of environmental predictability in rotifers.</title>
        <authorList>
            <person name="Franch-Gras L."/>
            <person name="Hahn C."/>
            <person name="Garcia-Roger E.M."/>
            <person name="Carmona M.J."/>
            <person name="Serra M."/>
            <person name="Gomez A."/>
        </authorList>
    </citation>
    <scope>NUCLEOTIDE SEQUENCE [LARGE SCALE GENOMIC DNA]</scope>
    <source>
        <strain evidence="1">HYR1</strain>
    </source>
</reference>
<evidence type="ECO:0000313" key="1">
    <source>
        <dbReference type="EMBL" id="RNA12738.1"/>
    </source>
</evidence>
<sequence>MPETKFMENMTLLVLLSSLNSDSIITNRNGNPLFGFKSRIRTRNSLLISVGRRPSLAGPNAAKIRRPIWQPGRRPKIWTTELAGQNKDGRPNLRPNLKRTAKFTAKLKTDGHFGGQKKSAKRKIFKYYIQISRL</sequence>